<dbReference type="EMBL" id="JBEXZR010000031">
    <property type="protein sequence ID" value="MEU0711088.1"/>
    <property type="molecule type" value="Genomic_DNA"/>
</dbReference>
<evidence type="ECO:0000256" key="2">
    <source>
        <dbReference type="ARBA" id="ARBA00023125"/>
    </source>
</evidence>
<organism evidence="6 7">
    <name type="scientific">Streptomyces lavendulocolor</name>
    <dbReference type="NCBI Taxonomy" id="67316"/>
    <lineage>
        <taxon>Bacteria</taxon>
        <taxon>Bacillati</taxon>
        <taxon>Actinomycetota</taxon>
        <taxon>Actinomycetes</taxon>
        <taxon>Kitasatosporales</taxon>
        <taxon>Streptomycetaceae</taxon>
        <taxon>Streptomyces</taxon>
    </lineage>
</organism>
<evidence type="ECO:0000259" key="5">
    <source>
        <dbReference type="PROSITE" id="PS50977"/>
    </source>
</evidence>
<feature type="DNA-binding region" description="H-T-H motif" evidence="4">
    <location>
        <begin position="29"/>
        <end position="48"/>
    </location>
</feature>
<dbReference type="RefSeq" id="WP_359658076.1">
    <property type="nucleotide sequence ID" value="NZ_JBEXZP010000275.1"/>
</dbReference>
<dbReference type="InterPro" id="IPR009057">
    <property type="entry name" value="Homeodomain-like_sf"/>
</dbReference>
<proteinExistence type="predicted"/>
<dbReference type="PROSITE" id="PS50977">
    <property type="entry name" value="HTH_TETR_2"/>
    <property type="match status" value="1"/>
</dbReference>
<dbReference type="Proteomes" id="UP001550378">
    <property type="component" value="Unassembled WGS sequence"/>
</dbReference>
<dbReference type="Pfam" id="PF00440">
    <property type="entry name" value="TetR_N"/>
    <property type="match status" value="1"/>
</dbReference>
<keyword evidence="1" id="KW-0805">Transcription regulation</keyword>
<gene>
    <name evidence="6" type="ORF">ABZ508_27380</name>
</gene>
<evidence type="ECO:0000256" key="4">
    <source>
        <dbReference type="PROSITE-ProRule" id="PRU00335"/>
    </source>
</evidence>
<evidence type="ECO:0000313" key="6">
    <source>
        <dbReference type="EMBL" id="MEU0711088.1"/>
    </source>
</evidence>
<reference evidence="6 7" key="1">
    <citation type="submission" date="2024-06" db="EMBL/GenBank/DDBJ databases">
        <title>The Natural Products Discovery Center: Release of the First 8490 Sequenced Strains for Exploring Actinobacteria Biosynthetic Diversity.</title>
        <authorList>
            <person name="Kalkreuter E."/>
            <person name="Kautsar S.A."/>
            <person name="Yang D."/>
            <person name="Bader C.D."/>
            <person name="Teijaro C.N."/>
            <person name="Fluegel L."/>
            <person name="Davis C.M."/>
            <person name="Simpson J.R."/>
            <person name="Lauterbach L."/>
            <person name="Steele A.D."/>
            <person name="Gui C."/>
            <person name="Meng S."/>
            <person name="Li G."/>
            <person name="Viehrig K."/>
            <person name="Ye F."/>
            <person name="Su P."/>
            <person name="Kiefer A.F."/>
            <person name="Nichols A."/>
            <person name="Cepeda A.J."/>
            <person name="Yan W."/>
            <person name="Fan B."/>
            <person name="Jiang Y."/>
            <person name="Adhikari A."/>
            <person name="Zheng C.-J."/>
            <person name="Schuster L."/>
            <person name="Cowan T.M."/>
            <person name="Smanski M.J."/>
            <person name="Chevrette M.G."/>
            <person name="De Carvalho L.P.S."/>
            <person name="Shen B."/>
        </authorList>
    </citation>
    <scope>NUCLEOTIDE SEQUENCE [LARGE SCALE GENOMIC DNA]</scope>
    <source>
        <strain evidence="6 7">NPDC006337</strain>
    </source>
</reference>
<protein>
    <submittedName>
        <fullName evidence="6">TetR/AcrR family transcriptional regulator</fullName>
    </submittedName>
</protein>
<dbReference type="PANTHER" id="PTHR47506">
    <property type="entry name" value="TRANSCRIPTIONAL REGULATORY PROTEIN"/>
    <property type="match status" value="1"/>
</dbReference>
<keyword evidence="2 4" id="KW-0238">DNA-binding</keyword>
<keyword evidence="7" id="KW-1185">Reference proteome</keyword>
<evidence type="ECO:0000256" key="1">
    <source>
        <dbReference type="ARBA" id="ARBA00023015"/>
    </source>
</evidence>
<evidence type="ECO:0000256" key="3">
    <source>
        <dbReference type="ARBA" id="ARBA00023163"/>
    </source>
</evidence>
<dbReference type="PANTHER" id="PTHR47506:SF1">
    <property type="entry name" value="HTH-TYPE TRANSCRIPTIONAL REGULATOR YJDC"/>
    <property type="match status" value="1"/>
</dbReference>
<feature type="domain" description="HTH tetR-type" evidence="5">
    <location>
        <begin position="6"/>
        <end position="66"/>
    </location>
</feature>
<dbReference type="InterPro" id="IPR001647">
    <property type="entry name" value="HTH_TetR"/>
</dbReference>
<dbReference type="SUPFAM" id="SSF46689">
    <property type="entry name" value="Homeodomain-like"/>
    <property type="match status" value="1"/>
</dbReference>
<evidence type="ECO:0000313" key="7">
    <source>
        <dbReference type="Proteomes" id="UP001550378"/>
    </source>
</evidence>
<name>A0ABV2WCM0_9ACTN</name>
<sequence length="193" mass="20600">MARPSRFDVDQLLDAAVCLAAAGGPPAVTMSAVAQAVGAPSGSVYHRFPGRPALLAEVWLRTVESFQAGYMAVLDAESDPRRAARAAARHVVDWSRRHPAEATLLFYGAADFGRADWSEEHTRRADEGNERVFASLGALADALGATDARGRERIALALVDLPLTVIRRHLRAGTELPPYAEDLAEECAAALVG</sequence>
<keyword evidence="3" id="KW-0804">Transcription</keyword>
<comment type="caution">
    <text evidence="6">The sequence shown here is derived from an EMBL/GenBank/DDBJ whole genome shotgun (WGS) entry which is preliminary data.</text>
</comment>
<accession>A0ABV2WCM0</accession>
<dbReference type="Gene3D" id="1.10.357.10">
    <property type="entry name" value="Tetracycline Repressor, domain 2"/>
    <property type="match status" value="1"/>
</dbReference>